<dbReference type="AlphaFoldDB" id="D6GQB3"/>
<dbReference type="SUPFAM" id="SSF53850">
    <property type="entry name" value="Periplasmic binding protein-like II"/>
    <property type="match status" value="1"/>
</dbReference>
<evidence type="ECO:0000256" key="2">
    <source>
        <dbReference type="SAM" id="SignalP"/>
    </source>
</evidence>
<evidence type="ECO:0000256" key="1">
    <source>
        <dbReference type="ARBA" id="ARBA00022729"/>
    </source>
</evidence>
<dbReference type="PATRIC" id="fig|546269.5.peg.1386"/>
<keyword evidence="1 2" id="KW-0732">Signal</keyword>
<feature type="chain" id="PRO_5039020928" evidence="2">
    <location>
        <begin position="26"/>
        <end position="260"/>
    </location>
</feature>
<dbReference type="PANTHER" id="PTHR35936:SF34">
    <property type="entry name" value="ABC TRANSPORTER EXTRACELLULAR-BINDING PROTEIN YCKB-RELATED"/>
    <property type="match status" value="1"/>
</dbReference>
<sequence>MKQKNIVLFLVGILFLFSLCSCSNKQPSQGNNSETSNYVIGLDDTFAPMGFRDSSGELVGFDIDLAKEIARRKNFTVTFQSIDWAMKENELNAKNIDMIWNGYSISEERKQKVAFSTPYVEDKQLVITMKDSPITTIEDLKGKVISLQAESTAIDAVNQNPTISTSLAKIVEYPSNNEVFQDLQTGRCDAIVVDEILARYYMKQNASQEFRILEEALATEYMAVGIRKEDTELLQAINDGLEELKADGTYDDIRQRWFSN</sequence>
<dbReference type="PROSITE" id="PS51257">
    <property type="entry name" value="PROKAR_LIPOPROTEIN"/>
    <property type="match status" value="1"/>
</dbReference>
<keyword evidence="5" id="KW-1185">Reference proteome</keyword>
<dbReference type="RefSeq" id="WP_014262881.1">
    <property type="nucleotide sequence ID" value="NC_016630.1"/>
</dbReference>
<dbReference type="STRING" id="546269.HMPREF0389_00888"/>
<dbReference type="Proteomes" id="UP000007468">
    <property type="component" value="Chromosome"/>
</dbReference>
<dbReference type="Gene3D" id="3.40.190.10">
    <property type="entry name" value="Periplasmic binding protein-like II"/>
    <property type="match status" value="2"/>
</dbReference>
<accession>D6GQB3</accession>
<evidence type="ECO:0000259" key="3">
    <source>
        <dbReference type="SMART" id="SM00062"/>
    </source>
</evidence>
<dbReference type="SMART" id="SM00062">
    <property type="entry name" value="PBPb"/>
    <property type="match status" value="1"/>
</dbReference>
<dbReference type="Pfam" id="PF00497">
    <property type="entry name" value="SBP_bac_3"/>
    <property type="match status" value="1"/>
</dbReference>
<gene>
    <name evidence="4" type="ordered locus">HMPREF0389_00888</name>
</gene>
<dbReference type="EMBL" id="CP002390">
    <property type="protein sequence ID" value="EFE28966.1"/>
    <property type="molecule type" value="Genomic_DNA"/>
</dbReference>
<organism evidence="4 5">
    <name type="scientific">Filifactor alocis (strain ATCC 35896 / CCUG 47790 / D40 B5)</name>
    <name type="common">Fusobacterium alocis</name>
    <dbReference type="NCBI Taxonomy" id="546269"/>
    <lineage>
        <taxon>Bacteria</taxon>
        <taxon>Bacillati</taxon>
        <taxon>Bacillota</taxon>
        <taxon>Clostridia</taxon>
        <taxon>Peptostreptococcales</taxon>
        <taxon>Filifactoraceae</taxon>
        <taxon>Filifactor</taxon>
    </lineage>
</organism>
<reference evidence="5" key="1">
    <citation type="submission" date="2010-12" db="EMBL/GenBank/DDBJ databases">
        <title>The genome sequence of Filifactor alocis strain ATCC 35896.</title>
        <authorList>
            <consortium name="The Broad Institute Genome Sequencing Platform"/>
            <person name="Ward D."/>
            <person name="Earl A."/>
            <person name="Feldgarden M."/>
            <person name="Young S.K."/>
            <person name="Gargeya S."/>
            <person name="Zeng Q."/>
            <person name="Alvarado L."/>
            <person name="Berlin A."/>
            <person name="Bochicchio J."/>
            <person name="Chapman S.B."/>
            <person name="Chen Z."/>
            <person name="Freedman E."/>
            <person name="Gellesch M."/>
            <person name="Goldberg J."/>
            <person name="Griggs A."/>
            <person name="Gujja S."/>
            <person name="Heilman E."/>
            <person name="Heiman D."/>
            <person name="Howarth C."/>
            <person name="Mehta T."/>
            <person name="Neiman D."/>
            <person name="Pearson M."/>
            <person name="Roberts A."/>
            <person name="Saif S."/>
            <person name="Shea T."/>
            <person name="Shenoy N."/>
            <person name="Sisk P."/>
            <person name="Stolte C."/>
            <person name="Sykes S."/>
            <person name="White J."/>
            <person name="Yandava C."/>
            <person name="Izard J."/>
            <person name="Blanton J.M."/>
            <person name="Baranova O.V."/>
            <person name="Tanner A.C."/>
            <person name="Dewhirst F.E."/>
            <person name="Haas B."/>
            <person name="Nusbaum C."/>
            <person name="Birren B."/>
        </authorList>
    </citation>
    <scope>NUCLEOTIDE SEQUENCE [LARGE SCALE GENOMIC DNA]</scope>
    <source>
        <strain evidence="5">ATCC 35896 / D40 B5</strain>
    </source>
</reference>
<feature type="signal peptide" evidence="2">
    <location>
        <begin position="1"/>
        <end position="25"/>
    </location>
</feature>
<name>D6GQB3_FILAD</name>
<dbReference type="CDD" id="cd00996">
    <property type="entry name" value="PBP2_AatB_like"/>
    <property type="match status" value="1"/>
</dbReference>
<proteinExistence type="predicted"/>
<evidence type="ECO:0000313" key="5">
    <source>
        <dbReference type="Proteomes" id="UP000007468"/>
    </source>
</evidence>
<dbReference type="OrthoDB" id="9775197at2"/>
<evidence type="ECO:0000313" key="4">
    <source>
        <dbReference type="EMBL" id="EFE28966.1"/>
    </source>
</evidence>
<protein>
    <submittedName>
        <fullName evidence="4">ABC transporter, substrate-binding protein, family 3</fullName>
    </submittedName>
</protein>
<feature type="domain" description="Solute-binding protein family 3/N-terminal" evidence="3">
    <location>
        <begin position="37"/>
        <end position="260"/>
    </location>
</feature>
<dbReference type="InterPro" id="IPR001638">
    <property type="entry name" value="Solute-binding_3/MltF_N"/>
</dbReference>
<dbReference type="PANTHER" id="PTHR35936">
    <property type="entry name" value="MEMBRANE-BOUND LYTIC MUREIN TRANSGLYCOSYLASE F"/>
    <property type="match status" value="1"/>
</dbReference>
<dbReference type="KEGG" id="faa:HMPREF0389_00888"/>
<dbReference type="eggNOG" id="COG0834">
    <property type="taxonomic scope" value="Bacteria"/>
</dbReference>